<dbReference type="Gene3D" id="1.10.357.10">
    <property type="entry name" value="Tetracycline Repressor, domain 2"/>
    <property type="match status" value="1"/>
</dbReference>
<evidence type="ECO:0000256" key="1">
    <source>
        <dbReference type="ARBA" id="ARBA00023125"/>
    </source>
</evidence>
<dbReference type="InterPro" id="IPR041490">
    <property type="entry name" value="KstR2_TetR_C"/>
</dbReference>
<evidence type="ECO:0000313" key="5">
    <source>
        <dbReference type="Proteomes" id="UP000062833"/>
    </source>
</evidence>
<dbReference type="PRINTS" id="PR00455">
    <property type="entry name" value="HTHTETR"/>
</dbReference>
<accession>A0A0M4RS94</accession>
<dbReference type="GO" id="GO:0000976">
    <property type="term" value="F:transcription cis-regulatory region binding"/>
    <property type="evidence" value="ECO:0007669"/>
    <property type="project" value="TreeGrafter"/>
</dbReference>
<dbReference type="PANTHER" id="PTHR30055">
    <property type="entry name" value="HTH-TYPE TRANSCRIPTIONAL REGULATOR RUTR"/>
    <property type="match status" value="1"/>
</dbReference>
<evidence type="ECO:0000313" key="4">
    <source>
        <dbReference type="EMBL" id="ALE93876.1"/>
    </source>
</evidence>
<dbReference type="InterPro" id="IPR023772">
    <property type="entry name" value="DNA-bd_HTH_TetR-type_CS"/>
</dbReference>
<dbReference type="InterPro" id="IPR036271">
    <property type="entry name" value="Tet_transcr_reg_TetR-rel_C_sf"/>
</dbReference>
<dbReference type="PATRIC" id="fig|656366.3.peg.248"/>
<dbReference type="Pfam" id="PF00440">
    <property type="entry name" value="TetR_N"/>
    <property type="match status" value="1"/>
</dbReference>
<dbReference type="PROSITE" id="PS01081">
    <property type="entry name" value="HTH_TETR_1"/>
    <property type="match status" value="1"/>
</dbReference>
<dbReference type="InterPro" id="IPR009057">
    <property type="entry name" value="Homeodomain-like_sf"/>
</dbReference>
<dbReference type="AlphaFoldDB" id="A0A0M4RS94"/>
<dbReference type="SUPFAM" id="SSF48498">
    <property type="entry name" value="Tetracyclin repressor-like, C-terminal domain"/>
    <property type="match status" value="1"/>
</dbReference>
<gene>
    <name evidence="4" type="ORF">AOC05_01115</name>
</gene>
<dbReference type="PROSITE" id="PS50977">
    <property type="entry name" value="HTH_TETR_2"/>
    <property type="match status" value="1"/>
</dbReference>
<dbReference type="Pfam" id="PF17932">
    <property type="entry name" value="TetR_C_24"/>
    <property type="match status" value="1"/>
</dbReference>
<proteinExistence type="predicted"/>
<keyword evidence="1 2" id="KW-0238">DNA-binding</keyword>
<name>A0A0M4RS94_9MICC</name>
<evidence type="ECO:0000256" key="2">
    <source>
        <dbReference type="PROSITE-ProRule" id="PRU00335"/>
    </source>
</evidence>
<dbReference type="EMBL" id="CP012677">
    <property type="protein sequence ID" value="ALE93876.1"/>
    <property type="molecule type" value="Genomic_DNA"/>
</dbReference>
<protein>
    <recommendedName>
        <fullName evidence="3">HTH tetR-type domain-containing protein</fullName>
    </recommendedName>
</protein>
<reference evidence="5" key="1">
    <citation type="submission" date="2015-09" db="EMBL/GenBank/DDBJ databases">
        <title>Complete genome of Arthrobacter alpinus strain R3.8.</title>
        <authorList>
            <person name="See-Too W.S."/>
            <person name="Chan K.G."/>
        </authorList>
    </citation>
    <scope>NUCLEOTIDE SEQUENCE [LARGE SCALE GENOMIC DNA]</scope>
    <source>
        <strain evidence="5">R3.8</strain>
    </source>
</reference>
<feature type="domain" description="HTH tetR-type" evidence="3">
    <location>
        <begin position="11"/>
        <end position="71"/>
    </location>
</feature>
<feature type="DNA-binding region" description="H-T-H motif" evidence="2">
    <location>
        <begin position="34"/>
        <end position="53"/>
    </location>
</feature>
<organism evidence="4 5">
    <name type="scientific">Arthrobacter alpinus</name>
    <dbReference type="NCBI Taxonomy" id="656366"/>
    <lineage>
        <taxon>Bacteria</taxon>
        <taxon>Bacillati</taxon>
        <taxon>Actinomycetota</taxon>
        <taxon>Actinomycetes</taxon>
        <taxon>Micrococcales</taxon>
        <taxon>Micrococcaceae</taxon>
        <taxon>Arthrobacter</taxon>
    </lineage>
</organism>
<dbReference type="Proteomes" id="UP000062833">
    <property type="component" value="Chromosome"/>
</dbReference>
<dbReference type="KEGG" id="aaq:AOC05_01115"/>
<dbReference type="InterPro" id="IPR001647">
    <property type="entry name" value="HTH_TetR"/>
</dbReference>
<sequence>MGEMDWRNFEQDSLPPLLRCAVKTFVAHGYHGTSTRTLARAAGLSLPGLYYHFASKHAIIVAIMDLAMDDLWRRSLAAHAEAGDDVVLQLGLHIQCLALFHAHRRELAFLASTELRSLEPEAQARSIAARDRQEYLLIDILRLGATRGAFDVADASQLARALITMCTGISQWFSTAGPLSPGSIANDYVRYAQRLVGLV</sequence>
<keyword evidence="5" id="KW-1185">Reference proteome</keyword>
<dbReference type="InterPro" id="IPR050109">
    <property type="entry name" value="HTH-type_TetR-like_transc_reg"/>
</dbReference>
<dbReference type="PANTHER" id="PTHR30055:SF237">
    <property type="entry name" value="TRANSCRIPTIONAL REPRESSOR MCE3R"/>
    <property type="match status" value="1"/>
</dbReference>
<evidence type="ECO:0000259" key="3">
    <source>
        <dbReference type="PROSITE" id="PS50977"/>
    </source>
</evidence>
<dbReference type="SUPFAM" id="SSF46689">
    <property type="entry name" value="Homeodomain-like"/>
    <property type="match status" value="1"/>
</dbReference>
<dbReference type="GO" id="GO:0003700">
    <property type="term" value="F:DNA-binding transcription factor activity"/>
    <property type="evidence" value="ECO:0007669"/>
    <property type="project" value="TreeGrafter"/>
</dbReference>